<organism evidence="1 2">
    <name type="scientific">Claviceps pusilla</name>
    <dbReference type="NCBI Taxonomy" id="123648"/>
    <lineage>
        <taxon>Eukaryota</taxon>
        <taxon>Fungi</taxon>
        <taxon>Dikarya</taxon>
        <taxon>Ascomycota</taxon>
        <taxon>Pezizomycotina</taxon>
        <taxon>Sordariomycetes</taxon>
        <taxon>Hypocreomycetidae</taxon>
        <taxon>Hypocreales</taxon>
        <taxon>Clavicipitaceae</taxon>
        <taxon>Claviceps</taxon>
    </lineage>
</organism>
<sequence>MYRNKYRNTDEHADRSLSLVEQQVPRRYTLTRTTQAHDGFRGNHMAHIFSPDPRRHRAEAPHLPRLGPAAESGPHGIHGFIQGGLRAAAVLWWTERGVGMDYGLGKDMLLQLNISSGLPVDANNTPLSRKQAAALDSPLPGYGVHTFEWNVEVYPGHTQNFSGTVEQVHSQVRRLNPRWTPSASPARASSVNAMDRRDDDNAQLIGWRDINCGESQGWESVRVGTDSALGDGIRRLREVATEGGVPKAGPGPRLCGRVSCSYTTAIWWCNDSHNDKALASWLNIADGAWQIARRCLQGDEHKTAKGQVFTDAEWNVIVRKDWQDC</sequence>
<keyword evidence="2" id="KW-1185">Reference proteome</keyword>
<accession>A0A9P7SVK9</accession>
<dbReference type="AlphaFoldDB" id="A0A9P7SVK9"/>
<dbReference type="PANTHER" id="PTHR35605:SF1">
    <property type="entry name" value="ECP2 EFFECTOR PROTEIN DOMAIN-CONTAINING PROTEIN-RELATED"/>
    <property type="match status" value="1"/>
</dbReference>
<proteinExistence type="predicted"/>
<reference evidence="1" key="1">
    <citation type="journal article" date="2020" name="bioRxiv">
        <title>Whole genome comparisons of ergot fungi reveals the divergence and evolution of species within the genus Claviceps are the result of varying mechanisms driving genome evolution and host range expansion.</title>
        <authorList>
            <person name="Wyka S.A."/>
            <person name="Mondo S.J."/>
            <person name="Liu M."/>
            <person name="Dettman J."/>
            <person name="Nalam V."/>
            <person name="Broders K.D."/>
        </authorList>
    </citation>
    <scope>NUCLEOTIDE SEQUENCE</scope>
    <source>
        <strain evidence="1">CCC 602</strain>
    </source>
</reference>
<dbReference type="OrthoDB" id="3552888at2759"/>
<gene>
    <name evidence="1" type="ORF">E4U43_001935</name>
</gene>
<evidence type="ECO:0000313" key="2">
    <source>
        <dbReference type="Proteomes" id="UP000748025"/>
    </source>
</evidence>
<dbReference type="EMBL" id="SRPW01001652">
    <property type="protein sequence ID" value="KAG5999661.1"/>
    <property type="molecule type" value="Genomic_DNA"/>
</dbReference>
<evidence type="ECO:0000313" key="1">
    <source>
        <dbReference type="EMBL" id="KAG5999661.1"/>
    </source>
</evidence>
<dbReference type="Proteomes" id="UP000748025">
    <property type="component" value="Unassembled WGS sequence"/>
</dbReference>
<protein>
    <submittedName>
        <fullName evidence="1">Uncharacterized protein</fullName>
    </submittedName>
</protein>
<name>A0A9P7SVK9_9HYPO</name>
<dbReference type="PANTHER" id="PTHR35605">
    <property type="entry name" value="ECP2 EFFECTOR PROTEIN DOMAIN-CONTAINING PROTEIN-RELATED"/>
    <property type="match status" value="1"/>
</dbReference>
<comment type="caution">
    <text evidence="1">The sequence shown here is derived from an EMBL/GenBank/DDBJ whole genome shotgun (WGS) entry which is preliminary data.</text>
</comment>